<feature type="domain" description="AMIN-like" evidence="2">
    <location>
        <begin position="63"/>
        <end position="187"/>
    </location>
</feature>
<evidence type="ECO:0000256" key="1">
    <source>
        <dbReference type="SAM" id="SignalP"/>
    </source>
</evidence>
<keyword evidence="1" id="KW-0732">Signal</keyword>
<protein>
    <recommendedName>
        <fullName evidence="2">AMIN-like domain-containing protein</fullName>
    </recommendedName>
</protein>
<keyword evidence="4" id="KW-1185">Reference proteome</keyword>
<dbReference type="InterPro" id="IPR056303">
    <property type="entry name" value="AMIN-like"/>
</dbReference>
<comment type="caution">
    <text evidence="3">The sequence shown here is derived from an EMBL/GenBank/DDBJ whole genome shotgun (WGS) entry which is preliminary data.</text>
</comment>
<dbReference type="Pfam" id="PF24837">
    <property type="entry name" value="AMIN-like"/>
    <property type="match status" value="1"/>
</dbReference>
<name>A0ABX0DP37_9ACTN</name>
<feature type="signal peptide" evidence="1">
    <location>
        <begin position="1"/>
        <end position="28"/>
    </location>
</feature>
<dbReference type="Proteomes" id="UP001518140">
    <property type="component" value="Unassembled WGS sequence"/>
</dbReference>
<evidence type="ECO:0000313" key="4">
    <source>
        <dbReference type="Proteomes" id="UP001518140"/>
    </source>
</evidence>
<sequence>MQHHPSRAALAAGILLTAAVGTTIPASASASASASVAGSGSASAPASASAHAEASRQTPATALVVNARWGGHCSYDRIVIDVRGTMPPVTVKPVRELRYDGTGAKVPLTGKHFLEIKLSPAAAHNEAGRSVYQGPRLLKIHLPKLKGLALTGDFEGTVSFGAAFHTKPTYKAFKLHSPERFVLDISHPNRCR</sequence>
<gene>
    <name evidence="3" type="ORF">G6048_15480</name>
</gene>
<proteinExistence type="predicted"/>
<feature type="chain" id="PRO_5046638965" description="AMIN-like domain-containing protein" evidence="1">
    <location>
        <begin position="29"/>
        <end position="192"/>
    </location>
</feature>
<dbReference type="EMBL" id="JAAKZX010000040">
    <property type="protein sequence ID" value="NGO43503.1"/>
    <property type="molecule type" value="Genomic_DNA"/>
</dbReference>
<accession>A0ABX0DP37</accession>
<evidence type="ECO:0000259" key="2">
    <source>
        <dbReference type="Pfam" id="PF24837"/>
    </source>
</evidence>
<dbReference type="RefSeq" id="WP_165340105.1">
    <property type="nucleotide sequence ID" value="NZ_JAAKZX010000040.1"/>
</dbReference>
<evidence type="ECO:0000313" key="3">
    <source>
        <dbReference type="EMBL" id="NGO43503.1"/>
    </source>
</evidence>
<organism evidence="3 4">
    <name type="scientific">Streptomyces ureilyticus</name>
    <dbReference type="NCBI Taxonomy" id="1775131"/>
    <lineage>
        <taxon>Bacteria</taxon>
        <taxon>Bacillati</taxon>
        <taxon>Actinomycetota</taxon>
        <taxon>Actinomycetes</taxon>
        <taxon>Kitasatosporales</taxon>
        <taxon>Streptomycetaceae</taxon>
        <taxon>Streptomyces</taxon>
    </lineage>
</organism>
<reference evidence="3 4" key="1">
    <citation type="submission" date="2020-02" db="EMBL/GenBank/DDBJ databases">
        <title>Whole-genome analyses of novel actinobacteria.</title>
        <authorList>
            <person name="Sahin N."/>
            <person name="Tokatli A."/>
        </authorList>
    </citation>
    <scope>NUCLEOTIDE SEQUENCE [LARGE SCALE GENOMIC DNA]</scope>
    <source>
        <strain evidence="3 4">YC419</strain>
    </source>
</reference>